<name>A0A0J8A7X8_9SPHN</name>
<sequence length="49" mass="5586">MTDFAQARLDMFESGLFGQGNAFWRWIATDEARPYLATFAADRALLQKS</sequence>
<keyword evidence="2" id="KW-1185">Reference proteome</keyword>
<evidence type="ECO:0000313" key="1">
    <source>
        <dbReference type="EMBL" id="KMS51465.1"/>
    </source>
</evidence>
<dbReference type="RefSeq" id="WP_169795121.1">
    <property type="nucleotide sequence ID" value="NZ_KQ130458.1"/>
</dbReference>
<protein>
    <submittedName>
        <fullName evidence="1">Uncharacterized protein</fullName>
    </submittedName>
</protein>
<comment type="caution">
    <text evidence="1">The sequence shown here is derived from an EMBL/GenBank/DDBJ whole genome shotgun (WGS) entry which is preliminary data.</text>
</comment>
<dbReference type="Proteomes" id="UP000052268">
    <property type="component" value="Unassembled WGS sequence"/>
</dbReference>
<organism evidence="1 2">
    <name type="scientific">Novosphingobium barchaimii LL02</name>
    <dbReference type="NCBI Taxonomy" id="1114963"/>
    <lineage>
        <taxon>Bacteria</taxon>
        <taxon>Pseudomonadati</taxon>
        <taxon>Pseudomonadota</taxon>
        <taxon>Alphaproteobacteria</taxon>
        <taxon>Sphingomonadales</taxon>
        <taxon>Sphingomonadaceae</taxon>
        <taxon>Novosphingobium</taxon>
    </lineage>
</organism>
<evidence type="ECO:0000313" key="2">
    <source>
        <dbReference type="Proteomes" id="UP000052268"/>
    </source>
</evidence>
<proteinExistence type="predicted"/>
<gene>
    <name evidence="1" type="ORF">V474_04310</name>
</gene>
<reference evidence="1 2" key="1">
    <citation type="journal article" date="2015" name="G3 (Bethesda)">
        <title>Insights into Ongoing Evolution of the Hexachlorocyclohexane Catabolic Pathway from Comparative Genomics of Ten Sphingomonadaceae Strains.</title>
        <authorList>
            <person name="Pearce S.L."/>
            <person name="Oakeshott J.G."/>
            <person name="Pandey G."/>
        </authorList>
    </citation>
    <scope>NUCLEOTIDE SEQUENCE [LARGE SCALE GENOMIC DNA]</scope>
    <source>
        <strain evidence="1 2">LL02</strain>
    </source>
</reference>
<accession>A0A0J8A7X8</accession>
<dbReference type="AlphaFoldDB" id="A0A0J8A7X8"/>
<dbReference type="PATRIC" id="fig|1114963.3.peg.4495"/>
<dbReference type="EMBL" id="JACU01000012">
    <property type="protein sequence ID" value="KMS51465.1"/>
    <property type="molecule type" value="Genomic_DNA"/>
</dbReference>